<evidence type="ECO:0000313" key="3">
    <source>
        <dbReference type="Proteomes" id="UP000615613"/>
    </source>
</evidence>
<reference evidence="2" key="2">
    <citation type="submission" date="2021-06" db="EMBL/GenBank/DDBJ databases">
        <title>Updating the genus Pseudomonas: Description of 43 new species and partition of the Pseudomonas putida group.</title>
        <authorList>
            <person name="Girard L."/>
            <person name="Lood C."/>
            <person name="Vandamme P."/>
            <person name="Rokni-Zadeh H."/>
            <person name="van Noort V."/>
            <person name="Hofte M."/>
            <person name="Lavigne R."/>
            <person name="De Mot R."/>
        </authorList>
    </citation>
    <scope>NUCLEOTIDE SEQUENCE</scope>
    <source>
        <strain evidence="2">SWRI145</strain>
    </source>
</reference>
<protein>
    <submittedName>
        <fullName evidence="1">Uncharacterized protein</fullName>
    </submittedName>
</protein>
<proteinExistence type="predicted"/>
<reference evidence="1" key="1">
    <citation type="journal article" date="2020" name="Microorganisms">
        <title>Reliable Identification of Environmental Pseudomonas Isolates Using the rpoD Gene.</title>
        <authorList>
            <consortium name="The Broad Institute Genome Sequencing Platform"/>
            <person name="Girard L."/>
            <person name="Lood C."/>
            <person name="Rokni-Zadeh H."/>
            <person name="van Noort V."/>
            <person name="Lavigne R."/>
            <person name="De Mot R."/>
        </authorList>
    </citation>
    <scope>NUCLEOTIDE SEQUENCE [LARGE SCALE GENOMIC DNA]</scope>
    <source>
        <strain evidence="1">SWRI145</strain>
    </source>
</reference>
<evidence type="ECO:0000313" key="1">
    <source>
        <dbReference type="EMBL" id="MBC3290376.1"/>
    </source>
</evidence>
<name>A0A8H9YK09_9PSED</name>
<keyword evidence="3" id="KW-1185">Reference proteome</keyword>
<dbReference type="AlphaFoldDB" id="A0A8H9YK09"/>
<organism evidence="1">
    <name type="scientific">Pseudomonas tritici</name>
    <dbReference type="NCBI Taxonomy" id="2745518"/>
    <lineage>
        <taxon>Bacteria</taxon>
        <taxon>Pseudomonadati</taxon>
        <taxon>Pseudomonadota</taxon>
        <taxon>Gammaproteobacteria</taxon>
        <taxon>Pseudomonadales</taxon>
        <taxon>Pseudomonadaceae</taxon>
        <taxon>Pseudomonas</taxon>
    </lineage>
</organism>
<sequence length="141" mass="15436">MYSLISNKTLFAKGVIGCNASVTPLPFTSDSVDLQDASNTQFVVVGSDKSKDRVLFIYLNKNISPGTYNIGRDEEVFAYYYHRYSGFGWSYFADSGTFTLLSVDFANSLLDGTFSFNAPGMEGEPEMKITNGVVKLTGSSL</sequence>
<dbReference type="Proteomes" id="UP000615613">
    <property type="component" value="Chromosome"/>
</dbReference>
<dbReference type="Pfam" id="PF19765">
    <property type="entry name" value="DUF6252"/>
    <property type="match status" value="1"/>
</dbReference>
<dbReference type="InterPro" id="IPR046219">
    <property type="entry name" value="DUF6252"/>
</dbReference>
<evidence type="ECO:0000313" key="2">
    <source>
        <dbReference type="EMBL" id="QXH82822.1"/>
    </source>
</evidence>
<dbReference type="KEGG" id="ptrt:HU722_0023000"/>
<gene>
    <name evidence="2" type="ORF">HU722_0023000</name>
    <name evidence="1" type="ORF">HU722_02460</name>
</gene>
<dbReference type="EMBL" id="JABWQF010000001">
    <property type="protein sequence ID" value="MBC3290376.1"/>
    <property type="molecule type" value="Genomic_DNA"/>
</dbReference>
<accession>A0A8H9YK09</accession>
<dbReference type="EMBL" id="CP077084">
    <property type="protein sequence ID" value="QXH82822.1"/>
    <property type="molecule type" value="Genomic_DNA"/>
</dbReference>
<dbReference type="RefSeq" id="WP_139114530.1">
    <property type="nucleotide sequence ID" value="NZ_CP077084.1"/>
</dbReference>